<name>A0ABV2MKX9_9HYPH</name>
<evidence type="ECO:0008006" key="3">
    <source>
        <dbReference type="Google" id="ProtNLM"/>
    </source>
</evidence>
<protein>
    <recommendedName>
        <fullName evidence="3">Transposase</fullName>
    </recommendedName>
</protein>
<sequence>MNTASRWDRRRAGHMTSAEVDSEGLLDGCSKPPVIVNGDAETKCSSINIAPRLKQRHGVWIGFDPLDRTETPDTGRRAGDTGRDAIAIEPAEDFGLVAKHPEAVDDGDSALGADDVCQGPRLAIANAIIEAVAERIPKSVRRRPTDTRKALVCGKMADDRLATGDQGERHYRMQLRAKFRMQPHLASHAPGFTDRRIAWCSFRRRECATELAALVAADDHMVAEAARVHRGDGQLPGGRLLRTLTKDRGRIWSSKPPRR</sequence>
<dbReference type="EMBL" id="JBEPMY010000015">
    <property type="protein sequence ID" value="MET3757116.1"/>
    <property type="molecule type" value="Genomic_DNA"/>
</dbReference>
<evidence type="ECO:0000313" key="2">
    <source>
        <dbReference type="Proteomes" id="UP001549077"/>
    </source>
</evidence>
<keyword evidence="2" id="KW-1185">Reference proteome</keyword>
<dbReference type="Proteomes" id="UP001549077">
    <property type="component" value="Unassembled WGS sequence"/>
</dbReference>
<proteinExistence type="predicted"/>
<organism evidence="1 2">
    <name type="scientific">Rhizobium binae</name>
    <dbReference type="NCBI Taxonomy" id="1138190"/>
    <lineage>
        <taxon>Bacteria</taxon>
        <taxon>Pseudomonadati</taxon>
        <taxon>Pseudomonadota</taxon>
        <taxon>Alphaproteobacteria</taxon>
        <taxon>Hyphomicrobiales</taxon>
        <taxon>Rhizobiaceae</taxon>
        <taxon>Rhizobium/Agrobacterium group</taxon>
        <taxon>Rhizobium</taxon>
    </lineage>
</organism>
<gene>
    <name evidence="1" type="ORF">ABID08_004497</name>
</gene>
<accession>A0ABV2MKX9</accession>
<reference evidence="1 2" key="1">
    <citation type="submission" date="2024-06" db="EMBL/GenBank/DDBJ databases">
        <title>Genomic Encyclopedia of Type Strains, Phase IV (KMG-IV): sequencing the most valuable type-strain genomes for metagenomic binning, comparative biology and taxonomic classification.</title>
        <authorList>
            <person name="Goeker M."/>
        </authorList>
    </citation>
    <scope>NUCLEOTIDE SEQUENCE [LARGE SCALE GENOMIC DNA]</scope>
    <source>
        <strain evidence="1 2">DSM 29288</strain>
    </source>
</reference>
<evidence type="ECO:0000313" key="1">
    <source>
        <dbReference type="EMBL" id="MET3757116.1"/>
    </source>
</evidence>
<comment type="caution">
    <text evidence="1">The sequence shown here is derived from an EMBL/GenBank/DDBJ whole genome shotgun (WGS) entry which is preliminary data.</text>
</comment>